<dbReference type="Proteomes" id="UP001321473">
    <property type="component" value="Unassembled WGS sequence"/>
</dbReference>
<evidence type="ECO:0000256" key="1">
    <source>
        <dbReference type="SAM" id="SignalP"/>
    </source>
</evidence>
<sequence>MVLMMMMIMDFYGASASLAKERHGTRYFRFLKVPGGTGDRIPHLLHARRMLNHLATAAVLRAWEQSI</sequence>
<reference evidence="2 3" key="1">
    <citation type="journal article" date="2023" name="Arcadia Sci">
        <title>De novo assembly of a long-read Amblyomma americanum tick genome.</title>
        <authorList>
            <person name="Chou S."/>
            <person name="Poskanzer K.E."/>
            <person name="Rollins M."/>
            <person name="Thuy-Boun P.S."/>
        </authorList>
    </citation>
    <scope>NUCLEOTIDE SEQUENCE [LARGE SCALE GENOMIC DNA]</scope>
    <source>
        <strain evidence="2">F_SG_1</strain>
        <tissue evidence="2">Salivary glands</tissue>
    </source>
</reference>
<feature type="chain" id="PRO_5042849013" description="Secreted protein" evidence="1">
    <location>
        <begin position="17"/>
        <end position="67"/>
    </location>
</feature>
<feature type="non-terminal residue" evidence="2">
    <location>
        <position position="67"/>
    </location>
</feature>
<dbReference type="EMBL" id="JARKHS020021479">
    <property type="protein sequence ID" value="KAK8770211.1"/>
    <property type="molecule type" value="Genomic_DNA"/>
</dbReference>
<keyword evidence="3" id="KW-1185">Reference proteome</keyword>
<evidence type="ECO:0008006" key="4">
    <source>
        <dbReference type="Google" id="ProtNLM"/>
    </source>
</evidence>
<name>A0AAQ4E681_AMBAM</name>
<gene>
    <name evidence="2" type="ORF">V5799_013323</name>
</gene>
<evidence type="ECO:0000313" key="2">
    <source>
        <dbReference type="EMBL" id="KAK8770211.1"/>
    </source>
</evidence>
<protein>
    <recommendedName>
        <fullName evidence="4">Secreted protein</fullName>
    </recommendedName>
</protein>
<proteinExistence type="predicted"/>
<evidence type="ECO:0000313" key="3">
    <source>
        <dbReference type="Proteomes" id="UP001321473"/>
    </source>
</evidence>
<organism evidence="2 3">
    <name type="scientific">Amblyomma americanum</name>
    <name type="common">Lone star tick</name>
    <dbReference type="NCBI Taxonomy" id="6943"/>
    <lineage>
        <taxon>Eukaryota</taxon>
        <taxon>Metazoa</taxon>
        <taxon>Ecdysozoa</taxon>
        <taxon>Arthropoda</taxon>
        <taxon>Chelicerata</taxon>
        <taxon>Arachnida</taxon>
        <taxon>Acari</taxon>
        <taxon>Parasitiformes</taxon>
        <taxon>Ixodida</taxon>
        <taxon>Ixodoidea</taxon>
        <taxon>Ixodidae</taxon>
        <taxon>Amblyomminae</taxon>
        <taxon>Amblyomma</taxon>
    </lineage>
</organism>
<feature type="signal peptide" evidence="1">
    <location>
        <begin position="1"/>
        <end position="16"/>
    </location>
</feature>
<dbReference type="AlphaFoldDB" id="A0AAQ4E681"/>
<keyword evidence="1" id="KW-0732">Signal</keyword>
<accession>A0AAQ4E681</accession>
<comment type="caution">
    <text evidence="2">The sequence shown here is derived from an EMBL/GenBank/DDBJ whole genome shotgun (WGS) entry which is preliminary data.</text>
</comment>